<dbReference type="PANTHER" id="PTHR13931">
    <property type="entry name" value="UBIQUITINATION FACTOR E4"/>
    <property type="match status" value="1"/>
</dbReference>
<dbReference type="VEuPathDB" id="AmoebaDB:FDP41_009685"/>
<keyword evidence="14" id="KW-1185">Reference proteome</keyword>
<dbReference type="Proteomes" id="UP000444721">
    <property type="component" value="Unassembled WGS sequence"/>
</dbReference>
<keyword evidence="10" id="KW-0539">Nucleus</keyword>
<dbReference type="GO" id="GO:0005634">
    <property type="term" value="C:nucleus"/>
    <property type="evidence" value="ECO:0007669"/>
    <property type="project" value="UniProtKB-SubCell"/>
</dbReference>
<dbReference type="VEuPathDB" id="AmoebaDB:NF0099620"/>
<dbReference type="GeneID" id="68116900"/>
<dbReference type="CDD" id="cd16657">
    <property type="entry name" value="RING-Ubox_UBE4A"/>
    <property type="match status" value="1"/>
</dbReference>
<evidence type="ECO:0000256" key="4">
    <source>
        <dbReference type="ARBA" id="ARBA00004906"/>
    </source>
</evidence>
<proteinExistence type="inferred from homology"/>
<reference evidence="13 14" key="1">
    <citation type="journal article" date="2019" name="Sci. Rep.">
        <title>Nanopore sequencing improves the draft genome of the human pathogenic amoeba Naegleria fowleri.</title>
        <authorList>
            <person name="Liechti N."/>
            <person name="Schurch N."/>
            <person name="Bruggmann R."/>
            <person name="Wittwer M."/>
        </authorList>
    </citation>
    <scope>NUCLEOTIDE SEQUENCE [LARGE SCALE GENOMIC DNA]</scope>
    <source>
        <strain evidence="13 14">ATCC 30894</strain>
    </source>
</reference>
<dbReference type="EMBL" id="VFQX01000072">
    <property type="protein sequence ID" value="KAF0971989.1"/>
    <property type="molecule type" value="Genomic_DNA"/>
</dbReference>
<dbReference type="FunFam" id="3.30.40.10:FF:000055">
    <property type="entry name" value="Ubiquitin conjugation factor e4 a"/>
    <property type="match status" value="1"/>
</dbReference>
<evidence type="ECO:0000256" key="9">
    <source>
        <dbReference type="ARBA" id="ARBA00022786"/>
    </source>
</evidence>
<evidence type="ECO:0000256" key="10">
    <source>
        <dbReference type="ARBA" id="ARBA00023242"/>
    </source>
</evidence>
<evidence type="ECO:0000256" key="2">
    <source>
        <dbReference type="ARBA" id="ARBA00004123"/>
    </source>
</evidence>
<dbReference type="OrthoDB" id="20295at2759"/>
<dbReference type="GO" id="GO:0000151">
    <property type="term" value="C:ubiquitin ligase complex"/>
    <property type="evidence" value="ECO:0007669"/>
    <property type="project" value="InterPro"/>
</dbReference>
<dbReference type="UniPathway" id="UPA00143"/>
<keyword evidence="9" id="KW-0833">Ubl conjugation pathway</keyword>
<feature type="compositionally biased region" description="Low complexity" evidence="11">
    <location>
        <begin position="102"/>
        <end position="123"/>
    </location>
</feature>
<evidence type="ECO:0000313" key="13">
    <source>
        <dbReference type="EMBL" id="KAF0971989.1"/>
    </source>
</evidence>
<dbReference type="GO" id="GO:0000209">
    <property type="term" value="P:protein polyubiquitination"/>
    <property type="evidence" value="ECO:0007669"/>
    <property type="project" value="TreeGrafter"/>
</dbReference>
<evidence type="ECO:0000256" key="1">
    <source>
        <dbReference type="ARBA" id="ARBA00000900"/>
    </source>
</evidence>
<evidence type="ECO:0000256" key="3">
    <source>
        <dbReference type="ARBA" id="ARBA00004496"/>
    </source>
</evidence>
<comment type="caution">
    <text evidence="13">The sequence shown here is derived from an EMBL/GenBank/DDBJ whole genome shotgun (WGS) entry which is preliminary data.</text>
</comment>
<name>A0A6A5BFZ6_NAEFO</name>
<feature type="compositionally biased region" description="Polar residues" evidence="11">
    <location>
        <begin position="77"/>
        <end position="101"/>
    </location>
</feature>
<feature type="compositionally biased region" description="Polar residues" evidence="11">
    <location>
        <begin position="23"/>
        <end position="55"/>
    </location>
</feature>
<evidence type="ECO:0000256" key="5">
    <source>
        <dbReference type="ARBA" id="ARBA00007434"/>
    </source>
</evidence>
<dbReference type="GO" id="GO:0036503">
    <property type="term" value="P:ERAD pathway"/>
    <property type="evidence" value="ECO:0007669"/>
    <property type="project" value="InterPro"/>
</dbReference>
<accession>A0A6A5BFZ6</accession>
<evidence type="ECO:0000256" key="8">
    <source>
        <dbReference type="ARBA" id="ARBA00022679"/>
    </source>
</evidence>
<dbReference type="GO" id="GO:0006511">
    <property type="term" value="P:ubiquitin-dependent protein catabolic process"/>
    <property type="evidence" value="ECO:0007669"/>
    <property type="project" value="InterPro"/>
</dbReference>
<dbReference type="Pfam" id="PF10408">
    <property type="entry name" value="Ufd2P_core"/>
    <property type="match status" value="1"/>
</dbReference>
<evidence type="ECO:0000259" key="12">
    <source>
        <dbReference type="PROSITE" id="PS51698"/>
    </source>
</evidence>
<dbReference type="GO" id="GO:0005737">
    <property type="term" value="C:cytoplasm"/>
    <property type="evidence" value="ECO:0007669"/>
    <property type="project" value="UniProtKB-SubCell"/>
</dbReference>
<dbReference type="PANTHER" id="PTHR13931:SF2">
    <property type="entry name" value="UBIQUITIN CONJUGATION FACTOR E4 B"/>
    <property type="match status" value="1"/>
</dbReference>
<dbReference type="VEuPathDB" id="AmoebaDB:NfTy_087350"/>
<dbReference type="SUPFAM" id="SSF57850">
    <property type="entry name" value="RING/U-box"/>
    <property type="match status" value="1"/>
</dbReference>
<dbReference type="OMA" id="WLTEIAM"/>
<protein>
    <recommendedName>
        <fullName evidence="6">RING-type E3 ubiquitin transferase</fullName>
        <ecNumber evidence="6">2.3.2.27</ecNumber>
    </recommendedName>
</protein>
<evidence type="ECO:0000256" key="11">
    <source>
        <dbReference type="SAM" id="MobiDB-lite"/>
    </source>
</evidence>
<sequence>MSNFVRLFLSGNKNDDDEEKKNQQNQQPTSGNEVATTASTTIQPPVVVDNNNASVAQGGEKALSADEIRQRRLNRLNAPTSAPTTNQAASSTLHCSSTPIKSASNTVRTPSSSSSTKSSSSSSGGDMMDTRDDFIKPSSTASTPSKSTSVKSEGYDDSSKKFIHDAISRIFKVCLAPSKIDPTLHHLKDLANELSQQQAPQLFTENHVEGVIVERVSKGFETSTDKTIFGYLMECFERAEKELSVAETKKKEDLIKFVKGLKELIVSYCGIVLTNPDMFSQPESVAKQGPLQLLPFIYRDFPGTFLQDFVARFSKDNTLEKIFTPIFTEMSSKMLKLTLLDDYTPYLFGLKRITAIKEIAMILVGHTNFFPKKRDGYGFEYECILGPFFKITAYYDQPKVGEHFFRADIERLTNQDVANIKEQIRTKISMYHTNLHGIIMNLLKPKETRDKTIEWLMLTIDSNASRAKLQADPYSIASEGFMTNMAAVLLKLCEPFLKIEPNKIQTSKIQSDFVMMNNDLNFKHDTKFAMTEKDAEEYYKTKQPTDFSFITQSFFMAYRCLHIGYLVTQERYQNALKRLGESQRVYGTNQTPELRKEIDLLYIVRWTAETHLFDPQLLKLMTDFYRFSSIWLIQMADPVNHKNYPSTPCVAHLPAEVPKDFASMSEFFLEDIVIALTFLLRFKPETLNLVVLDEIFDMMAMFLHNSHYVKNRYLLARLPEFYCALIPQGVHDVLSPKLVEYLPNHKYSQQHLTSGLMNLYVDIEYESSFYEKFNYRYYISLLLKDLWQYNPYKQSFIKLSRHLEAHSKFMKFFNVLLNDSIYLLDESLKDLQKIKEIQVVMDNTAEWSSMTQQQKQDKLSALAQYERMVKSYLLLANETVHMLSYLSRDIPQPFLRPEMVDRVASMLNYFLVELAGPQCQNLKVKDPEKYQFNPKYLLTEITDTYIHFSPYDEFARAVARDERSFKADVFERVVAILRKIGKTEEYVKKFDTFALKALEEAHKLVDENVDFSDAPDEFLDPLTYTIMEDPVLLPLSNIYIDRPTIERHLLNNNTDPFNRSPLSVDMLQPAPELKQRIQEWKESKRRK</sequence>
<organism evidence="13 14">
    <name type="scientific">Naegleria fowleri</name>
    <name type="common">Brain eating amoeba</name>
    <dbReference type="NCBI Taxonomy" id="5763"/>
    <lineage>
        <taxon>Eukaryota</taxon>
        <taxon>Discoba</taxon>
        <taxon>Heterolobosea</taxon>
        <taxon>Tetramitia</taxon>
        <taxon>Eutetramitia</taxon>
        <taxon>Vahlkampfiidae</taxon>
        <taxon>Naegleria</taxon>
    </lineage>
</organism>
<comment type="catalytic activity">
    <reaction evidence="1">
        <text>S-ubiquitinyl-[E2 ubiquitin-conjugating enzyme]-L-cysteine + [acceptor protein]-L-lysine = [E2 ubiquitin-conjugating enzyme]-L-cysteine + N(6)-ubiquitinyl-[acceptor protein]-L-lysine.</text>
        <dbReference type="EC" id="2.3.2.27"/>
    </reaction>
</comment>
<dbReference type="Pfam" id="PF04564">
    <property type="entry name" value="U-box"/>
    <property type="match status" value="1"/>
</dbReference>
<dbReference type="SMART" id="SM00504">
    <property type="entry name" value="Ubox"/>
    <property type="match status" value="1"/>
</dbReference>
<dbReference type="Gene3D" id="3.30.40.10">
    <property type="entry name" value="Zinc/RING finger domain, C3HC4 (zinc finger)"/>
    <property type="match status" value="1"/>
</dbReference>
<dbReference type="GO" id="GO:0034450">
    <property type="term" value="F:ubiquitin-ubiquitin ligase activity"/>
    <property type="evidence" value="ECO:0007669"/>
    <property type="project" value="InterPro"/>
</dbReference>
<evidence type="ECO:0000313" key="14">
    <source>
        <dbReference type="Proteomes" id="UP000444721"/>
    </source>
</evidence>
<comment type="similarity">
    <text evidence="5">Belongs to the ubiquitin conjugation factor E4 family.</text>
</comment>
<dbReference type="EC" id="2.3.2.27" evidence="6"/>
<dbReference type="InterPro" id="IPR003613">
    <property type="entry name" value="Ubox_domain"/>
</dbReference>
<dbReference type="InterPro" id="IPR019474">
    <property type="entry name" value="Ub_conjug_fac_E4_core"/>
</dbReference>
<keyword evidence="8" id="KW-0808">Transferase</keyword>
<comment type="pathway">
    <text evidence="4">Protein modification; protein ubiquitination.</text>
</comment>
<dbReference type="PROSITE" id="PS51698">
    <property type="entry name" value="U_BOX"/>
    <property type="match status" value="1"/>
</dbReference>
<dbReference type="InterPro" id="IPR045132">
    <property type="entry name" value="UBE4"/>
</dbReference>
<feature type="domain" description="U-box" evidence="12">
    <location>
        <begin position="1013"/>
        <end position="1087"/>
    </location>
</feature>
<dbReference type="InterPro" id="IPR013083">
    <property type="entry name" value="Znf_RING/FYVE/PHD"/>
</dbReference>
<dbReference type="RefSeq" id="XP_044556704.1">
    <property type="nucleotide sequence ID" value="XM_044713669.1"/>
</dbReference>
<evidence type="ECO:0000256" key="7">
    <source>
        <dbReference type="ARBA" id="ARBA00022490"/>
    </source>
</evidence>
<evidence type="ECO:0000256" key="6">
    <source>
        <dbReference type="ARBA" id="ARBA00012483"/>
    </source>
</evidence>
<gene>
    <name evidence="13" type="ORF">FDP41_009685</name>
</gene>
<dbReference type="AlphaFoldDB" id="A0A6A5BFZ6"/>
<keyword evidence="7" id="KW-0963">Cytoplasm</keyword>
<comment type="subcellular location">
    <subcellularLocation>
        <location evidence="3">Cytoplasm</location>
    </subcellularLocation>
    <subcellularLocation>
        <location evidence="2">Nucleus</location>
    </subcellularLocation>
</comment>
<feature type="region of interest" description="Disordered" evidence="11">
    <location>
        <begin position="1"/>
        <end position="156"/>
    </location>
</feature>
<feature type="compositionally biased region" description="Low complexity" evidence="11">
    <location>
        <begin position="136"/>
        <end position="152"/>
    </location>
</feature>